<comment type="pathway">
    <text evidence="1">Cell wall biogenesis; peptidoglycan biosynthesis.</text>
</comment>
<evidence type="ECO:0000256" key="8">
    <source>
        <dbReference type="ARBA" id="ARBA00022801"/>
    </source>
</evidence>
<dbReference type="Proteomes" id="UP000193900">
    <property type="component" value="Unassembled WGS sequence"/>
</dbReference>
<dbReference type="PANTHER" id="PTHR32282">
    <property type="entry name" value="BINDING PROTEIN TRANSPEPTIDASE, PUTATIVE-RELATED"/>
    <property type="match status" value="1"/>
</dbReference>
<evidence type="ECO:0000259" key="13">
    <source>
        <dbReference type="Pfam" id="PF00912"/>
    </source>
</evidence>
<dbReference type="InterPro" id="IPR023346">
    <property type="entry name" value="Lysozyme-like_dom_sf"/>
</dbReference>
<evidence type="ECO:0000256" key="10">
    <source>
        <dbReference type="ARBA" id="ARBA00044770"/>
    </source>
</evidence>
<evidence type="ECO:0000256" key="2">
    <source>
        <dbReference type="ARBA" id="ARBA00007090"/>
    </source>
</evidence>
<feature type="domain" description="Penicillin-binding protein transpeptidase" evidence="12">
    <location>
        <begin position="306"/>
        <end position="521"/>
    </location>
</feature>
<dbReference type="InterPro" id="IPR011815">
    <property type="entry name" value="PBP_1c"/>
</dbReference>
<feature type="domain" description="Penicillin-binding C-terminal" evidence="14">
    <location>
        <begin position="602"/>
        <end position="676"/>
    </location>
</feature>
<dbReference type="Gene3D" id="3.40.710.10">
    <property type="entry name" value="DD-peptidase/beta-lactamase superfamily"/>
    <property type="match status" value="1"/>
</dbReference>
<dbReference type="InterPro" id="IPR050396">
    <property type="entry name" value="Glycosyltr_51/Transpeptidase"/>
</dbReference>
<dbReference type="GO" id="GO:0004180">
    <property type="term" value="F:carboxypeptidase activity"/>
    <property type="evidence" value="ECO:0007669"/>
    <property type="project" value="UniProtKB-KW"/>
</dbReference>
<dbReference type="PANTHER" id="PTHR32282:SF15">
    <property type="entry name" value="PENICILLIN-BINDING PROTEIN 1C"/>
    <property type="match status" value="1"/>
</dbReference>
<dbReference type="GO" id="GO:0009252">
    <property type="term" value="P:peptidoglycan biosynthetic process"/>
    <property type="evidence" value="ECO:0007669"/>
    <property type="project" value="UniProtKB-UniPathway"/>
</dbReference>
<dbReference type="InterPro" id="IPR012338">
    <property type="entry name" value="Beta-lactam/transpept-like"/>
</dbReference>
<evidence type="ECO:0000313" key="16">
    <source>
        <dbReference type="Proteomes" id="UP000193900"/>
    </source>
</evidence>
<comment type="similarity">
    <text evidence="3">In the N-terminal section; belongs to the glycosyltransferase 51 family.</text>
</comment>
<dbReference type="AlphaFoldDB" id="A0A1Y5S691"/>
<evidence type="ECO:0000256" key="6">
    <source>
        <dbReference type="ARBA" id="ARBA00022676"/>
    </source>
</evidence>
<keyword evidence="9" id="KW-0511">Multifunctional enzyme</keyword>
<accession>A0A1Y5S691</accession>
<dbReference type="GO" id="GO:0006508">
    <property type="term" value="P:proteolysis"/>
    <property type="evidence" value="ECO:0007669"/>
    <property type="project" value="UniProtKB-KW"/>
</dbReference>
<protein>
    <recommendedName>
        <fullName evidence="10">peptidoglycan glycosyltransferase</fullName>
        <ecNumber evidence="10">2.4.99.28</ecNumber>
    </recommendedName>
</protein>
<dbReference type="EC" id="2.4.99.28" evidence="10"/>
<sequence>MTGRSLAVLLVACVLVLGGLAAGRDAFDRWVDATDLPPLVAETSVEVLDRDGILLRPFLVADGRWRLAVPFEGVDPTYVDMLVRYEDKRFWDHHGVDPVAMIRAVGQALRHGRIISGGSTLTMQVARILEDGTTGQVGGKLRQIRVALALERRLSKEQILTLYLNRAPFGGNLEGVRAASIAYFAKPPGRLTPAQAALLVALPQSPEARRPDRDPAAARAARDRVLARMARDGILTSAGAQAAVTEAAPAGRVDFPALAAHLAERVTSEDPEAGIHRLTLDAGLQAGLEALAAEAVRDAGARMQVAIVVADHRTGEILAQVGSAAYRADARQGFVDMTRALRSPGSTLKPLIYGLSFDQGLAHPETLIADRPVSFDGYAPQNFDGLFRGELRVRRALQLSLNVPVVALLQALGPQHLLTALRRAGAEPVLPGGRPGLAIGLGGLGLTLEDMMRVYAALGHGGEAVDLRVRGAATTGFVPHRLMNRAAAWQVADILRDAPRPAGVIGEGIAFKTGTSYGYRDAWALGFDGAHVVGVWMGRADGTPVPGMYGAGLAAPVMFAAFERVAPEVTPLPPPPPETVIVANAGLPQALRRFRAPGEVVERDGPRIAFPPEGAVVEGEALVLKVRDGAAPFTWLANGAPVASGHRREVQISGLGRGFSTLSVIDAEGRAARVSIEMR</sequence>
<evidence type="ECO:0000259" key="12">
    <source>
        <dbReference type="Pfam" id="PF00905"/>
    </source>
</evidence>
<evidence type="ECO:0000256" key="1">
    <source>
        <dbReference type="ARBA" id="ARBA00004752"/>
    </source>
</evidence>
<keyword evidence="4" id="KW-0121">Carboxypeptidase</keyword>
<evidence type="ECO:0000256" key="11">
    <source>
        <dbReference type="ARBA" id="ARBA00049902"/>
    </source>
</evidence>
<comment type="similarity">
    <text evidence="2">In the C-terminal section; belongs to the transpeptidase family.</text>
</comment>
<organism evidence="15 16">
    <name type="scientific">Roseisalinus antarcticus</name>
    <dbReference type="NCBI Taxonomy" id="254357"/>
    <lineage>
        <taxon>Bacteria</taxon>
        <taxon>Pseudomonadati</taxon>
        <taxon>Pseudomonadota</taxon>
        <taxon>Alphaproteobacteria</taxon>
        <taxon>Rhodobacterales</taxon>
        <taxon>Roseobacteraceae</taxon>
        <taxon>Roseisalinus</taxon>
    </lineage>
</organism>
<evidence type="ECO:0000256" key="3">
    <source>
        <dbReference type="ARBA" id="ARBA00007739"/>
    </source>
</evidence>
<gene>
    <name evidence="15" type="primary">pbpD</name>
    <name evidence="15" type="ORF">ROA7023_01202</name>
</gene>
<dbReference type="SUPFAM" id="SSF53955">
    <property type="entry name" value="Lysozyme-like"/>
    <property type="match status" value="1"/>
</dbReference>
<proteinExistence type="inferred from homology"/>
<dbReference type="GO" id="GO:0008658">
    <property type="term" value="F:penicillin binding"/>
    <property type="evidence" value="ECO:0007669"/>
    <property type="project" value="InterPro"/>
</dbReference>
<dbReference type="GO" id="GO:0008955">
    <property type="term" value="F:peptidoglycan glycosyltransferase activity"/>
    <property type="evidence" value="ECO:0007669"/>
    <property type="project" value="UniProtKB-EC"/>
</dbReference>
<comment type="catalytic activity">
    <reaction evidence="11">
        <text>[GlcNAc-(1-&gt;4)-Mur2Ac(oyl-L-Ala-gamma-D-Glu-L-Lys-D-Ala-D-Ala)](n)-di-trans,octa-cis-undecaprenyl diphosphate + beta-D-GlcNAc-(1-&gt;4)-Mur2Ac(oyl-L-Ala-gamma-D-Glu-L-Lys-D-Ala-D-Ala)-di-trans,octa-cis-undecaprenyl diphosphate = [GlcNAc-(1-&gt;4)-Mur2Ac(oyl-L-Ala-gamma-D-Glu-L-Lys-D-Ala-D-Ala)](n+1)-di-trans,octa-cis-undecaprenyl diphosphate + di-trans,octa-cis-undecaprenyl diphosphate + H(+)</text>
        <dbReference type="Rhea" id="RHEA:23708"/>
        <dbReference type="Rhea" id="RHEA-COMP:9602"/>
        <dbReference type="Rhea" id="RHEA-COMP:9603"/>
        <dbReference type="ChEBI" id="CHEBI:15378"/>
        <dbReference type="ChEBI" id="CHEBI:58405"/>
        <dbReference type="ChEBI" id="CHEBI:60033"/>
        <dbReference type="ChEBI" id="CHEBI:78435"/>
        <dbReference type="EC" id="2.4.99.28"/>
    </reaction>
</comment>
<evidence type="ECO:0000256" key="5">
    <source>
        <dbReference type="ARBA" id="ARBA00022670"/>
    </source>
</evidence>
<dbReference type="InterPro" id="IPR036950">
    <property type="entry name" value="PBP_transglycosylase"/>
</dbReference>
<evidence type="ECO:0000313" key="15">
    <source>
        <dbReference type="EMBL" id="SLN33413.1"/>
    </source>
</evidence>
<keyword evidence="7" id="KW-0808">Transferase</keyword>
<dbReference type="Pfam" id="PF00912">
    <property type="entry name" value="Transgly"/>
    <property type="match status" value="1"/>
</dbReference>
<dbReference type="RefSeq" id="WP_085878092.1">
    <property type="nucleotide sequence ID" value="NZ_FWFZ01000004.1"/>
</dbReference>
<evidence type="ECO:0000256" key="4">
    <source>
        <dbReference type="ARBA" id="ARBA00022645"/>
    </source>
</evidence>
<dbReference type="EMBL" id="FWFZ01000004">
    <property type="protein sequence ID" value="SLN33413.1"/>
    <property type="molecule type" value="Genomic_DNA"/>
</dbReference>
<dbReference type="InterPro" id="IPR009647">
    <property type="entry name" value="PBP_C"/>
</dbReference>
<evidence type="ECO:0000256" key="7">
    <source>
        <dbReference type="ARBA" id="ARBA00022679"/>
    </source>
</evidence>
<dbReference type="Gene3D" id="1.10.3810.10">
    <property type="entry name" value="Biosynthetic peptidoglycan transglycosylase-like"/>
    <property type="match status" value="1"/>
</dbReference>
<dbReference type="NCBIfam" id="TIGR02073">
    <property type="entry name" value="PBP_1c"/>
    <property type="match status" value="1"/>
</dbReference>
<name>A0A1Y5S691_9RHOB</name>
<keyword evidence="8" id="KW-0378">Hydrolase</keyword>
<dbReference type="GO" id="GO:0030288">
    <property type="term" value="C:outer membrane-bounded periplasmic space"/>
    <property type="evidence" value="ECO:0007669"/>
    <property type="project" value="TreeGrafter"/>
</dbReference>
<dbReference type="SUPFAM" id="SSF56601">
    <property type="entry name" value="beta-lactamase/transpeptidase-like"/>
    <property type="match status" value="1"/>
</dbReference>
<feature type="domain" description="Glycosyl transferase family 51" evidence="13">
    <location>
        <begin position="63"/>
        <end position="229"/>
    </location>
</feature>
<dbReference type="InterPro" id="IPR001460">
    <property type="entry name" value="PCN-bd_Tpept"/>
</dbReference>
<reference evidence="15 16" key="1">
    <citation type="submission" date="2017-03" db="EMBL/GenBank/DDBJ databases">
        <authorList>
            <person name="Afonso C.L."/>
            <person name="Miller P.J."/>
            <person name="Scott M.A."/>
            <person name="Spackman E."/>
            <person name="Goraichik I."/>
            <person name="Dimitrov K.M."/>
            <person name="Suarez D.L."/>
            <person name="Swayne D.E."/>
        </authorList>
    </citation>
    <scope>NUCLEOTIDE SEQUENCE [LARGE SCALE GENOMIC DNA]</scope>
    <source>
        <strain evidence="15 16">CECT 7023</strain>
    </source>
</reference>
<dbReference type="OrthoDB" id="9766909at2"/>
<keyword evidence="16" id="KW-1185">Reference proteome</keyword>
<keyword evidence="5" id="KW-0645">Protease</keyword>
<dbReference type="UniPathway" id="UPA00219"/>
<dbReference type="Pfam" id="PF06832">
    <property type="entry name" value="BiPBP_C"/>
    <property type="match status" value="1"/>
</dbReference>
<evidence type="ECO:0000256" key="9">
    <source>
        <dbReference type="ARBA" id="ARBA00023268"/>
    </source>
</evidence>
<dbReference type="InterPro" id="IPR001264">
    <property type="entry name" value="Glyco_trans_51"/>
</dbReference>
<keyword evidence="6" id="KW-0328">Glycosyltransferase</keyword>
<evidence type="ECO:0000259" key="14">
    <source>
        <dbReference type="Pfam" id="PF06832"/>
    </source>
</evidence>
<dbReference type="Pfam" id="PF00905">
    <property type="entry name" value="Transpeptidase"/>
    <property type="match status" value="1"/>
</dbReference>